<evidence type="ECO:0000313" key="4">
    <source>
        <dbReference type="EMBL" id="RDY29857.1"/>
    </source>
</evidence>
<evidence type="ECO:0000259" key="2">
    <source>
        <dbReference type="PROSITE" id="PS50008"/>
    </source>
</evidence>
<dbReference type="PANTHER" id="PTHR43649">
    <property type="entry name" value="ARABINOSE-BINDING PROTEIN-RELATED"/>
    <property type="match status" value="1"/>
</dbReference>
<dbReference type="InterPro" id="IPR022627">
    <property type="entry name" value="DUF3502"/>
</dbReference>
<feature type="domain" description="PI-PLC Y-box" evidence="2">
    <location>
        <begin position="379"/>
        <end position="433"/>
    </location>
</feature>
<name>A0A255I293_9FIRM</name>
<dbReference type="InterPro" id="IPR001711">
    <property type="entry name" value="PLipase_C_Pinositol-sp_Y"/>
</dbReference>
<dbReference type="Proteomes" id="UP000247523">
    <property type="component" value="Unassembled WGS sequence"/>
</dbReference>
<dbReference type="Proteomes" id="UP000216411">
    <property type="component" value="Unassembled WGS sequence"/>
</dbReference>
<dbReference type="GO" id="GO:0035556">
    <property type="term" value="P:intracellular signal transduction"/>
    <property type="evidence" value="ECO:0007669"/>
    <property type="project" value="InterPro"/>
</dbReference>
<dbReference type="GO" id="GO:0004435">
    <property type="term" value="F:phosphatidylinositol-4,5-bisphosphate phospholipase C activity"/>
    <property type="evidence" value="ECO:0007669"/>
    <property type="project" value="InterPro"/>
</dbReference>
<dbReference type="OrthoDB" id="2024827at2"/>
<dbReference type="EMBL" id="NOKA02000060">
    <property type="protein sequence ID" value="RDY29857.1"/>
    <property type="molecule type" value="Genomic_DNA"/>
</dbReference>
<feature type="signal peptide" evidence="1">
    <location>
        <begin position="1"/>
        <end position="19"/>
    </location>
</feature>
<keyword evidence="1" id="KW-0732">Signal</keyword>
<dbReference type="Pfam" id="PF12010">
    <property type="entry name" value="DUF3502"/>
    <property type="match status" value="1"/>
</dbReference>
<comment type="caution">
    <text evidence="4">The sequence shown here is derived from an EMBL/GenBank/DDBJ whole genome shotgun (WGS) entry which is preliminary data.</text>
</comment>
<reference evidence="4 5" key="1">
    <citation type="journal article" date="2017" name="Genome Announc.">
        <title>Draft Genome Sequence of a Sporulating and Motile Strain of Lachnotalea glycerini Isolated from Water in Quebec City, Canada.</title>
        <authorList>
            <person name="Maheux A.F."/>
            <person name="Boudreau D.K."/>
            <person name="Berube E."/>
            <person name="Boissinot M."/>
            <person name="Raymond F."/>
            <person name="Brodeur S."/>
            <person name="Corbeil J."/>
            <person name="Isabel S."/>
            <person name="Omar R.F."/>
            <person name="Bergeron M.G."/>
        </authorList>
    </citation>
    <scope>NUCLEOTIDE SEQUENCE [LARGE SCALE GENOMIC DNA]</scope>
    <source>
        <strain evidence="4 5">CCRI-19302</strain>
    </source>
</reference>
<evidence type="ECO:0000313" key="6">
    <source>
        <dbReference type="Proteomes" id="UP000247523"/>
    </source>
</evidence>
<dbReference type="EMBL" id="QICS01000017">
    <property type="protein sequence ID" value="PXV85378.1"/>
    <property type="molecule type" value="Genomic_DNA"/>
</dbReference>
<evidence type="ECO:0000313" key="5">
    <source>
        <dbReference type="Proteomes" id="UP000216411"/>
    </source>
</evidence>
<evidence type="ECO:0000256" key="1">
    <source>
        <dbReference type="SAM" id="SignalP"/>
    </source>
</evidence>
<dbReference type="AlphaFoldDB" id="A0A255I293"/>
<reference evidence="3 6" key="2">
    <citation type="submission" date="2018-05" db="EMBL/GenBank/DDBJ databases">
        <title>Genomic Encyclopedia of Type Strains, Phase IV (KMG-IV): sequencing the most valuable type-strain genomes for metagenomic binning, comparative biology and taxonomic classification.</title>
        <authorList>
            <person name="Goeker M."/>
        </authorList>
    </citation>
    <scope>NUCLEOTIDE SEQUENCE [LARGE SCALE GENOMIC DNA]</scope>
    <source>
        <strain evidence="3 6">DSM 28816</strain>
    </source>
</reference>
<feature type="chain" id="PRO_5038223303" evidence="1">
    <location>
        <begin position="20"/>
        <end position="500"/>
    </location>
</feature>
<accession>A0A255I293</accession>
<dbReference type="SUPFAM" id="SSF53850">
    <property type="entry name" value="Periplasmic binding protein-like II"/>
    <property type="match status" value="1"/>
</dbReference>
<dbReference type="PROSITE" id="PS50008">
    <property type="entry name" value="PIPLC_Y_DOMAIN"/>
    <property type="match status" value="1"/>
</dbReference>
<dbReference type="PANTHER" id="PTHR43649:SF17">
    <property type="entry name" value="ABC TRANSPORTER SOLUTE BINDING PROTEIN-SUGAR TRANSPORT"/>
    <property type="match status" value="1"/>
</dbReference>
<dbReference type="PROSITE" id="PS51257">
    <property type="entry name" value="PROKAR_LIPOPROTEIN"/>
    <property type="match status" value="1"/>
</dbReference>
<proteinExistence type="predicted"/>
<dbReference type="GO" id="GO:0006629">
    <property type="term" value="P:lipid metabolic process"/>
    <property type="evidence" value="ECO:0007669"/>
    <property type="project" value="InterPro"/>
</dbReference>
<dbReference type="Gene3D" id="3.40.190.10">
    <property type="entry name" value="Periplasmic binding protein-like II"/>
    <property type="match status" value="2"/>
</dbReference>
<dbReference type="RefSeq" id="WP_094380035.1">
    <property type="nucleotide sequence ID" value="NZ_NOKA02000060.1"/>
</dbReference>
<organism evidence="4 5">
    <name type="scientific">Lachnotalea glycerini</name>
    <dbReference type="NCBI Taxonomy" id="1763509"/>
    <lineage>
        <taxon>Bacteria</taxon>
        <taxon>Bacillati</taxon>
        <taxon>Bacillota</taxon>
        <taxon>Clostridia</taxon>
        <taxon>Lachnospirales</taxon>
        <taxon>Lachnospiraceae</taxon>
        <taxon>Lachnotalea</taxon>
    </lineage>
</organism>
<reference evidence="4" key="3">
    <citation type="submission" date="2018-07" db="EMBL/GenBank/DDBJ databases">
        <authorList>
            <person name="Quirk P.G."/>
            <person name="Krulwich T.A."/>
        </authorList>
    </citation>
    <scope>NUCLEOTIDE SEQUENCE</scope>
    <source>
        <strain evidence="4">CCRI-19302</strain>
    </source>
</reference>
<gene>
    <name evidence="3" type="ORF">C8E03_11714</name>
    <name evidence="4" type="ORF">CG710_017685</name>
</gene>
<keyword evidence="5" id="KW-1185">Reference proteome</keyword>
<sequence length="500" mass="55982">MKKRFLTSILVTALAVSMAGCGSNSESSNKQEGSSDSEPYTVTMVLQGTQQPDEERIEEKINEVLEKELNARLDIVVLPWASAGQQLQLMLAGDEKIDCFYTSATNATQYMHSGQIVDMSELIDEYGTNLKDIYGEDILKGNSINGFLYGVPNQIERGSIPSIFMRKDIVEKYNIDISAIKNPEDLEAIFETVKAGEPDMTMLYSINEGDTPASRLFGGDTLSDSNRLGVLMDQENDTTITNYFASDWYKQTTSMLYDWYQKGYISKDAGTNTENWRTVCKAGNLFSLFFAYHPGTPVEFKSSTGYDFEIVSFRDYPIKNCQTYNGIVFSIAQNSENPEKTMEVLDYIYGSSEIMNLLNWGEEGVDYVLEDAENGIINYPEGITTDNVGYSLNLGWELPNQFIGYKWSGSDPKLWEKMEDFNSSAKSSKAVGFYFDDTEYESQIAALANIVKQYSGTLDSGSADPEIYLPEFLDALEAAGINDVIAAKQEQFDQWLAESK</sequence>
<evidence type="ECO:0000313" key="3">
    <source>
        <dbReference type="EMBL" id="PXV85378.1"/>
    </source>
</evidence>
<protein>
    <submittedName>
        <fullName evidence="4">DUF3502 domain-containing protein</fullName>
    </submittedName>
    <submittedName>
        <fullName evidence="3">Putative aldouronate transport system substrate-binding protein</fullName>
    </submittedName>
</protein>
<dbReference type="InterPro" id="IPR050490">
    <property type="entry name" value="Bact_solute-bd_prot1"/>
</dbReference>